<proteinExistence type="predicted"/>
<dbReference type="EMBL" id="QPJY01000011">
    <property type="protein sequence ID" value="RCX26208.1"/>
    <property type="molecule type" value="Genomic_DNA"/>
</dbReference>
<keyword evidence="2" id="KW-1185">Reference proteome</keyword>
<sequence length="210" mass="22982">MTTPERSRLFPDAPVIRFRDPFAALLGIGEDDGILTFTFDDVVKLAGHYGPTVAGAFLVVKRAVELLYGATVPERGQLRITIAGTEDQGINGPMSQIFTLITGSAGDNGFQGLHGRYIRRGLLSFDGVAIFGPGSFTFERLDTGQTVTLSYDPTPIPADPATGEDLLSLLYGDENEEVLARFRHNWHERIRRLLTDGGEMTVRELDRPSA</sequence>
<evidence type="ECO:0000313" key="2">
    <source>
        <dbReference type="Proteomes" id="UP000252707"/>
    </source>
</evidence>
<dbReference type="RefSeq" id="WP_114280887.1">
    <property type="nucleotide sequence ID" value="NZ_QPJY01000011.1"/>
</dbReference>
<name>A0A369BZL1_9GAMM</name>
<dbReference type="Proteomes" id="UP000252707">
    <property type="component" value="Unassembled WGS sequence"/>
</dbReference>
<reference evidence="1 2" key="1">
    <citation type="submission" date="2018-07" db="EMBL/GenBank/DDBJ databases">
        <title>Genomic Encyclopedia of Type Strains, Phase IV (KMG-IV): sequencing the most valuable type-strain genomes for metagenomic binning, comparative biology and taxonomic classification.</title>
        <authorList>
            <person name="Goeker M."/>
        </authorList>
    </citation>
    <scope>NUCLEOTIDE SEQUENCE [LARGE SCALE GENOMIC DNA]</scope>
    <source>
        <strain evidence="1 2">DSM 26407</strain>
    </source>
</reference>
<dbReference type="AlphaFoldDB" id="A0A369BZL1"/>
<accession>A0A369BZL1</accession>
<comment type="caution">
    <text evidence="1">The sequence shown here is derived from an EMBL/GenBank/DDBJ whole genome shotgun (WGS) entry which is preliminary data.</text>
</comment>
<organism evidence="1 2">
    <name type="scientific">Thioalbus denitrificans</name>
    <dbReference type="NCBI Taxonomy" id="547122"/>
    <lineage>
        <taxon>Bacteria</taxon>
        <taxon>Pseudomonadati</taxon>
        <taxon>Pseudomonadota</taxon>
        <taxon>Gammaproteobacteria</taxon>
        <taxon>Chromatiales</taxon>
        <taxon>Ectothiorhodospiraceae</taxon>
        <taxon>Thioalbus</taxon>
    </lineage>
</organism>
<dbReference type="OrthoDB" id="259311at2"/>
<gene>
    <name evidence="1" type="ORF">DFQ59_11182</name>
</gene>
<evidence type="ECO:0000313" key="1">
    <source>
        <dbReference type="EMBL" id="RCX26208.1"/>
    </source>
</evidence>
<protein>
    <submittedName>
        <fullName evidence="1">Uncharacterized protein</fullName>
    </submittedName>
</protein>